<proteinExistence type="predicted"/>
<reference evidence="2" key="2">
    <citation type="journal article" date="2019" name="IMA Fungus">
        <title>Genome sequencing and comparison of five Tilletia species to identify candidate genes for the detection of regulated species infecting wheat.</title>
        <authorList>
            <person name="Nguyen H.D.T."/>
            <person name="Sultana T."/>
            <person name="Kesanakurti P."/>
            <person name="Hambleton S."/>
        </authorList>
    </citation>
    <scope>NUCLEOTIDE SEQUENCE</scope>
    <source>
        <strain evidence="2">DAOMC 238032</strain>
    </source>
</reference>
<evidence type="ECO:0000313" key="3">
    <source>
        <dbReference type="Proteomes" id="UP000077671"/>
    </source>
</evidence>
<accession>A0A177UEB3</accession>
<feature type="region of interest" description="Disordered" evidence="1">
    <location>
        <begin position="559"/>
        <end position="604"/>
    </location>
</feature>
<protein>
    <submittedName>
        <fullName evidence="2">Uncharacterized protein</fullName>
    </submittedName>
</protein>
<sequence length="622" mass="68792">MLACIRHHTTLQSPSLASSLKPQASSLRTLSTMPAERTRRARLAKGSKYKDLQEFKDAVRDYALEEAFELKVQKSNSKWAILVCKNKECPFRARAHVCKDNPGTVEVSVFVPGHVCAGLAASERDSTNKHSYLVDLINSCMVVDQSTTDAQIVTQLKHQFGKDVPQQSASKARLAILGSNADSQRAEFQQIEDWLAKVKQMDPDAHTAHLPVEGKFSRAFVCSGAARAAWSQCKPFVAVDGTWTKNRYGMILLLAAAMDANSSLIILAWALVSTESQVTWEWFLRMLVFACPSIGDAKTTIISDRQKGLLNAINEVLPDATEGYCCWHLAENVKTHFGVQIRKQFWGLVYAETKKKFDGLFAALKLANKAAAHYLSNAQLPHEHWASYAFPGRRFDHVTSNLSEISNSALRVQRELPPLQLMAGIYNYQMRVFYERKQEAAIWMQILAPHPHELFVAALQRARKMTCIPADNLSGLVIGETGDQYEVDLAADPKTQLSFCPCGVPSLMLLPCAHLCALALTLKVAPVLYAYGYWTRATWRATYSKAYVAVSTDGLTSNNVEVPSAKTKKGRPQKARKEAGQGPSSTPSSSKNTSPSVSFCSSCGEPDHTARHCKAYYEAALH</sequence>
<evidence type="ECO:0000313" key="2">
    <source>
        <dbReference type="EMBL" id="KAE8240848.1"/>
    </source>
</evidence>
<dbReference type="InterPro" id="IPR004332">
    <property type="entry name" value="Transposase_MuDR"/>
</dbReference>
<dbReference type="AlphaFoldDB" id="A0A177UEB3"/>
<dbReference type="GO" id="GO:0008270">
    <property type="term" value="F:zinc ion binding"/>
    <property type="evidence" value="ECO:0007669"/>
    <property type="project" value="InterPro"/>
</dbReference>
<dbReference type="InterPro" id="IPR018289">
    <property type="entry name" value="MULE_transposase_dom"/>
</dbReference>
<dbReference type="Pfam" id="PF10551">
    <property type="entry name" value="MULE"/>
    <property type="match status" value="1"/>
</dbReference>
<dbReference type="PANTHER" id="PTHR31973">
    <property type="entry name" value="POLYPROTEIN, PUTATIVE-RELATED"/>
    <property type="match status" value="1"/>
</dbReference>
<dbReference type="EMBL" id="LWDD02002413">
    <property type="protein sequence ID" value="KAE8240848.1"/>
    <property type="molecule type" value="Genomic_DNA"/>
</dbReference>
<comment type="caution">
    <text evidence="2">The sequence shown here is derived from an EMBL/GenBank/DDBJ whole genome shotgun (WGS) entry which is preliminary data.</text>
</comment>
<name>A0A177UEB3_9BASI</name>
<dbReference type="PROSITE" id="PS50966">
    <property type="entry name" value="ZF_SWIM"/>
    <property type="match status" value="1"/>
</dbReference>
<dbReference type="Pfam" id="PF03108">
    <property type="entry name" value="DBD_Tnp_Mut"/>
    <property type="match status" value="1"/>
</dbReference>
<dbReference type="Proteomes" id="UP000077671">
    <property type="component" value="Unassembled WGS sequence"/>
</dbReference>
<feature type="compositionally biased region" description="Low complexity" evidence="1">
    <location>
        <begin position="583"/>
        <end position="598"/>
    </location>
</feature>
<organism evidence="2 3">
    <name type="scientific">Tilletia caries</name>
    <name type="common">wheat bunt fungus</name>
    <dbReference type="NCBI Taxonomy" id="13290"/>
    <lineage>
        <taxon>Eukaryota</taxon>
        <taxon>Fungi</taxon>
        <taxon>Dikarya</taxon>
        <taxon>Basidiomycota</taxon>
        <taxon>Ustilaginomycotina</taxon>
        <taxon>Exobasidiomycetes</taxon>
        <taxon>Tilletiales</taxon>
        <taxon>Tilletiaceae</taxon>
        <taxon>Tilletia</taxon>
    </lineage>
</organism>
<dbReference type="PANTHER" id="PTHR31973:SF187">
    <property type="entry name" value="MUTATOR TRANSPOSASE MUDRA PROTEIN"/>
    <property type="match status" value="1"/>
</dbReference>
<evidence type="ECO:0000256" key="1">
    <source>
        <dbReference type="SAM" id="MobiDB-lite"/>
    </source>
</evidence>
<gene>
    <name evidence="2" type="ORF">A4X03_0g8299</name>
</gene>
<dbReference type="InterPro" id="IPR007527">
    <property type="entry name" value="Znf_SWIM"/>
</dbReference>
<reference evidence="2" key="1">
    <citation type="submission" date="2016-04" db="EMBL/GenBank/DDBJ databases">
        <authorList>
            <person name="Nguyen H.D."/>
            <person name="Kesanakurti P."/>
            <person name="Cullis J."/>
            <person name="Levesque C.A."/>
            <person name="Hambleton S."/>
        </authorList>
    </citation>
    <scope>NUCLEOTIDE SEQUENCE</scope>
    <source>
        <strain evidence="2">DAOMC 238032</strain>
    </source>
</reference>